<comment type="caution">
    <text evidence="2">The sequence shown here is derived from an EMBL/GenBank/DDBJ whole genome shotgun (WGS) entry which is preliminary data.</text>
</comment>
<proteinExistence type="predicted"/>
<keyword evidence="1" id="KW-0472">Membrane</keyword>
<evidence type="ECO:0000313" key="3">
    <source>
        <dbReference type="Proteomes" id="UP001271007"/>
    </source>
</evidence>
<gene>
    <name evidence="2" type="ORF">LTR09_001173</name>
</gene>
<dbReference type="Proteomes" id="UP001271007">
    <property type="component" value="Unassembled WGS sequence"/>
</dbReference>
<evidence type="ECO:0000313" key="2">
    <source>
        <dbReference type="EMBL" id="KAK3058096.1"/>
    </source>
</evidence>
<sequence length="210" mass="23038">MNPSQQSSGVPSTTRIVHRLGINTAAVLRFVVDGLTPSTRAIFVDRWIAVVPLTVLSIFKLLAYLHSRTVSRRLEAASNDKPTPAEKLHALRLKINSILASPPTRERKANLANSKAVRALLTHDQFVRMILHDFVRTSEVHSTMKQIRTAVRVRVISKIYEDNDGDPVVALAAVDEAMDVLIQAGVVMDLGKQSGWTAEKEAKAAAMGLI</sequence>
<organism evidence="2 3">
    <name type="scientific">Extremus antarcticus</name>
    <dbReference type="NCBI Taxonomy" id="702011"/>
    <lineage>
        <taxon>Eukaryota</taxon>
        <taxon>Fungi</taxon>
        <taxon>Dikarya</taxon>
        <taxon>Ascomycota</taxon>
        <taxon>Pezizomycotina</taxon>
        <taxon>Dothideomycetes</taxon>
        <taxon>Dothideomycetidae</taxon>
        <taxon>Mycosphaerellales</taxon>
        <taxon>Extremaceae</taxon>
        <taxon>Extremus</taxon>
    </lineage>
</organism>
<name>A0AAJ0GIB0_9PEZI</name>
<accession>A0AAJ0GIB0</accession>
<reference evidence="2" key="1">
    <citation type="submission" date="2023-04" db="EMBL/GenBank/DDBJ databases">
        <title>Black Yeasts Isolated from many extreme environments.</title>
        <authorList>
            <person name="Coleine C."/>
            <person name="Stajich J.E."/>
            <person name="Selbmann L."/>
        </authorList>
    </citation>
    <scope>NUCLEOTIDE SEQUENCE</scope>
    <source>
        <strain evidence="2">CCFEE 5312</strain>
    </source>
</reference>
<keyword evidence="3" id="KW-1185">Reference proteome</keyword>
<protein>
    <submittedName>
        <fullName evidence="2">Uncharacterized protein</fullName>
    </submittedName>
</protein>
<keyword evidence="1" id="KW-1133">Transmembrane helix</keyword>
<dbReference type="AlphaFoldDB" id="A0AAJ0GIB0"/>
<evidence type="ECO:0000256" key="1">
    <source>
        <dbReference type="SAM" id="Phobius"/>
    </source>
</evidence>
<dbReference type="EMBL" id="JAWDJX010000002">
    <property type="protein sequence ID" value="KAK3058096.1"/>
    <property type="molecule type" value="Genomic_DNA"/>
</dbReference>
<keyword evidence="1" id="KW-0812">Transmembrane</keyword>
<feature type="transmembrane region" description="Helical" evidence="1">
    <location>
        <begin position="47"/>
        <end position="65"/>
    </location>
</feature>